<evidence type="ECO:0000313" key="1">
    <source>
        <dbReference type="EMBL" id="RDX89781.1"/>
    </source>
</evidence>
<dbReference type="AlphaFoldDB" id="A0A371GGX4"/>
<name>A0A371GGX4_MUCPR</name>
<accession>A0A371GGX4</accession>
<reference evidence="1" key="1">
    <citation type="submission" date="2018-05" db="EMBL/GenBank/DDBJ databases">
        <title>Draft genome of Mucuna pruriens seed.</title>
        <authorList>
            <person name="Nnadi N.E."/>
            <person name="Vos R."/>
            <person name="Hasami M.H."/>
            <person name="Devisetty U.K."/>
            <person name="Aguiy J.C."/>
        </authorList>
    </citation>
    <scope>NUCLEOTIDE SEQUENCE [LARGE SCALE GENOMIC DNA]</scope>
    <source>
        <strain evidence="1">JCA_2017</strain>
    </source>
</reference>
<dbReference type="EMBL" id="QJKJ01005574">
    <property type="protein sequence ID" value="RDX89781.1"/>
    <property type="molecule type" value="Genomic_DNA"/>
</dbReference>
<sequence>MLLPIYKRHYMSADVTLFEETLFFTKDDCDSPTESSSLEIHNQDILQPCSSIHSQAELSPPSMSTCQSMTQEIGTPVCEDSFDSCPLSSTDPTLDPLPSLPSHDSIIGWPIALRKGMHSTHNCHPIYLSYHRLSPSYFSFVSSVSSITILKFVYEALDHPGWQ</sequence>
<organism evidence="1 2">
    <name type="scientific">Mucuna pruriens</name>
    <name type="common">Velvet bean</name>
    <name type="synonym">Dolichos pruriens</name>
    <dbReference type="NCBI Taxonomy" id="157652"/>
    <lineage>
        <taxon>Eukaryota</taxon>
        <taxon>Viridiplantae</taxon>
        <taxon>Streptophyta</taxon>
        <taxon>Embryophyta</taxon>
        <taxon>Tracheophyta</taxon>
        <taxon>Spermatophyta</taxon>
        <taxon>Magnoliopsida</taxon>
        <taxon>eudicotyledons</taxon>
        <taxon>Gunneridae</taxon>
        <taxon>Pentapetalae</taxon>
        <taxon>rosids</taxon>
        <taxon>fabids</taxon>
        <taxon>Fabales</taxon>
        <taxon>Fabaceae</taxon>
        <taxon>Papilionoideae</taxon>
        <taxon>50 kb inversion clade</taxon>
        <taxon>NPAAA clade</taxon>
        <taxon>indigoferoid/millettioid clade</taxon>
        <taxon>Phaseoleae</taxon>
        <taxon>Mucuna</taxon>
    </lineage>
</organism>
<keyword evidence="2" id="KW-1185">Reference proteome</keyword>
<comment type="caution">
    <text evidence="1">The sequence shown here is derived from an EMBL/GenBank/DDBJ whole genome shotgun (WGS) entry which is preliminary data.</text>
</comment>
<dbReference type="OrthoDB" id="1749397at2759"/>
<protein>
    <submittedName>
        <fullName evidence="1">Uncharacterized protein</fullName>
    </submittedName>
</protein>
<gene>
    <name evidence="1" type="ORF">CR513_28446</name>
</gene>
<evidence type="ECO:0000313" key="2">
    <source>
        <dbReference type="Proteomes" id="UP000257109"/>
    </source>
</evidence>
<feature type="non-terminal residue" evidence="1">
    <location>
        <position position="1"/>
    </location>
</feature>
<proteinExistence type="predicted"/>
<dbReference type="Proteomes" id="UP000257109">
    <property type="component" value="Unassembled WGS sequence"/>
</dbReference>